<evidence type="ECO:0000313" key="4">
    <source>
        <dbReference type="Proteomes" id="UP000321085"/>
    </source>
</evidence>
<name>A0A512BS82_9HYPH</name>
<reference evidence="3 4" key="1">
    <citation type="submission" date="2019-07" db="EMBL/GenBank/DDBJ databases">
        <title>Whole genome shotgun sequence of Microvirga aerophila NBRC 106136.</title>
        <authorList>
            <person name="Hosoyama A."/>
            <person name="Uohara A."/>
            <person name="Ohji S."/>
            <person name="Ichikawa N."/>
        </authorList>
    </citation>
    <scope>NUCLEOTIDE SEQUENCE [LARGE SCALE GENOMIC DNA]</scope>
    <source>
        <strain evidence="3 4">NBRC 106136</strain>
    </source>
</reference>
<keyword evidence="4" id="KW-1185">Reference proteome</keyword>
<dbReference type="InterPro" id="IPR001296">
    <property type="entry name" value="Glyco_trans_1"/>
</dbReference>
<proteinExistence type="predicted"/>
<evidence type="ECO:0000313" key="3">
    <source>
        <dbReference type="EMBL" id="GEO14772.1"/>
    </source>
</evidence>
<dbReference type="Proteomes" id="UP000321085">
    <property type="component" value="Unassembled WGS sequence"/>
</dbReference>
<dbReference type="Pfam" id="PF00534">
    <property type="entry name" value="Glycos_transf_1"/>
    <property type="match status" value="1"/>
</dbReference>
<sequence>MSSSVKESSRLHVFMTADAVGGVWQYALDLGEGLRPYGVRIDLAVLGPAPSPDQEAMAETAGVRVIPMGLPLDWIAAGRDEVVAAGRAVARMAAQVDPDIVHLNSPALAADASFPAPVVAVCHSCVATWWQSVRSGPLPEDFVWRADLVRHGCLNADMVLAPTAAFAKATAQSYDLETLPVVVHNGRRAAEPAAGATPGLFAFTAGRLWDEGKNLVSLDRAAKRLSVPVLAAGPLVGPNGAQVSARHVQTLGRLTDVQVERHLGARPIFASVAHYEPFGLAVLEAAQAGCALVLSDIPTFRELWDGAALFVSPNDDQELAKAIEKLADDADERACMGRRAQDAAKAYDVERMSMSVLSVYRSLLDAKRNTSSVEDAA</sequence>
<comment type="caution">
    <text evidence="3">The sequence shown here is derived from an EMBL/GenBank/DDBJ whole genome shotgun (WGS) entry which is preliminary data.</text>
</comment>
<organism evidence="3 4">
    <name type="scientific">Microvirga aerophila</name>
    <dbReference type="NCBI Taxonomy" id="670291"/>
    <lineage>
        <taxon>Bacteria</taxon>
        <taxon>Pseudomonadati</taxon>
        <taxon>Pseudomonadota</taxon>
        <taxon>Alphaproteobacteria</taxon>
        <taxon>Hyphomicrobiales</taxon>
        <taxon>Methylobacteriaceae</taxon>
        <taxon>Microvirga</taxon>
    </lineage>
</organism>
<dbReference type="EMBL" id="BJYU01000029">
    <property type="protein sequence ID" value="GEO14772.1"/>
    <property type="molecule type" value="Genomic_DNA"/>
</dbReference>
<accession>A0A512BS82</accession>
<dbReference type="SUPFAM" id="SSF53756">
    <property type="entry name" value="UDP-Glycosyltransferase/glycogen phosphorylase"/>
    <property type="match status" value="1"/>
</dbReference>
<feature type="domain" description="Glycosyl transferase family 1" evidence="1">
    <location>
        <begin position="246"/>
        <end position="341"/>
    </location>
</feature>
<dbReference type="Gene3D" id="3.40.50.2000">
    <property type="entry name" value="Glycogen Phosphorylase B"/>
    <property type="match status" value="2"/>
</dbReference>
<keyword evidence="3" id="KW-0808">Transferase</keyword>
<evidence type="ECO:0000259" key="1">
    <source>
        <dbReference type="Pfam" id="PF00534"/>
    </source>
</evidence>
<dbReference type="InterPro" id="IPR050194">
    <property type="entry name" value="Glycosyltransferase_grp1"/>
</dbReference>
<dbReference type="RefSeq" id="WP_245439562.1">
    <property type="nucleotide sequence ID" value="NZ_BJYU01000029.1"/>
</dbReference>
<dbReference type="Pfam" id="PF13439">
    <property type="entry name" value="Glyco_transf_4"/>
    <property type="match status" value="1"/>
</dbReference>
<dbReference type="AlphaFoldDB" id="A0A512BS82"/>
<protein>
    <submittedName>
        <fullName evidence="3">Glycosyl transferase</fullName>
    </submittedName>
</protein>
<dbReference type="GO" id="GO:0016757">
    <property type="term" value="F:glycosyltransferase activity"/>
    <property type="evidence" value="ECO:0007669"/>
    <property type="project" value="InterPro"/>
</dbReference>
<feature type="domain" description="Glycosyltransferase subfamily 4-like N-terminal" evidence="2">
    <location>
        <begin position="20"/>
        <end position="186"/>
    </location>
</feature>
<dbReference type="CDD" id="cd03801">
    <property type="entry name" value="GT4_PimA-like"/>
    <property type="match status" value="1"/>
</dbReference>
<dbReference type="PANTHER" id="PTHR45947">
    <property type="entry name" value="SULFOQUINOVOSYL TRANSFERASE SQD2"/>
    <property type="match status" value="1"/>
</dbReference>
<gene>
    <name evidence="3" type="ORF">MAE02_24680</name>
</gene>
<dbReference type="PANTHER" id="PTHR45947:SF3">
    <property type="entry name" value="SULFOQUINOVOSYL TRANSFERASE SQD2"/>
    <property type="match status" value="1"/>
</dbReference>
<evidence type="ECO:0000259" key="2">
    <source>
        <dbReference type="Pfam" id="PF13439"/>
    </source>
</evidence>
<dbReference type="InterPro" id="IPR028098">
    <property type="entry name" value="Glyco_trans_4-like_N"/>
</dbReference>